<sequence length="155" mass="16889">MLNFTVCRLPAISIPLGRSGMEEASPKPVTPPTPTGSTPTLRSELSLDLNPLPWMKPNSQDLMEPRVSDFLLQASSSPSGTPTCSSEYHRLLPLFAFGCSPLRQSSGWGGVVRDVWRVSSGQFGCSCSAEELLPPIEPLQLLLWCRYLLYASHAA</sequence>
<proteinExistence type="predicted"/>
<accession>A0A182JEE9</accession>
<reference evidence="1" key="1">
    <citation type="submission" date="2022-08" db="UniProtKB">
        <authorList>
            <consortium name="EnsemblMetazoa"/>
        </authorList>
    </citation>
    <scope>IDENTIFICATION</scope>
    <source>
        <strain evidence="1">EBRO</strain>
    </source>
</reference>
<name>A0A182JEE9_ANOAO</name>
<dbReference type="VEuPathDB" id="VectorBase:AATE016530"/>
<evidence type="ECO:0000313" key="1">
    <source>
        <dbReference type="EnsemblMetazoa" id="AATE016530-PA.1"/>
    </source>
</evidence>
<organism evidence="1">
    <name type="scientific">Anopheles atroparvus</name>
    <name type="common">European mosquito</name>
    <dbReference type="NCBI Taxonomy" id="41427"/>
    <lineage>
        <taxon>Eukaryota</taxon>
        <taxon>Metazoa</taxon>
        <taxon>Ecdysozoa</taxon>
        <taxon>Arthropoda</taxon>
        <taxon>Hexapoda</taxon>
        <taxon>Insecta</taxon>
        <taxon>Pterygota</taxon>
        <taxon>Neoptera</taxon>
        <taxon>Endopterygota</taxon>
        <taxon>Diptera</taxon>
        <taxon>Nematocera</taxon>
        <taxon>Culicoidea</taxon>
        <taxon>Culicidae</taxon>
        <taxon>Anophelinae</taxon>
        <taxon>Anopheles</taxon>
    </lineage>
</organism>
<dbReference type="AlphaFoldDB" id="A0A182JEE9"/>
<dbReference type="EnsemblMetazoa" id="AATE016530-RA">
    <property type="protein sequence ID" value="AATE016530-PA.1"/>
    <property type="gene ID" value="AATE016530"/>
</dbReference>
<protein>
    <submittedName>
        <fullName evidence="1">Uncharacterized protein</fullName>
    </submittedName>
</protein>